<dbReference type="PANTHER" id="PTHR46429:SF2">
    <property type="entry name" value="TRNA_RRNA METHYLTRANSFERASE"/>
    <property type="match status" value="1"/>
</dbReference>
<protein>
    <submittedName>
        <fullName evidence="2">Methyltransferase</fullName>
    </submittedName>
</protein>
<comment type="caution">
    <text evidence="2">The sequence shown here is derived from an EMBL/GenBank/DDBJ whole genome shotgun (WGS) entry which is preliminary data.</text>
</comment>
<feature type="compositionally biased region" description="Basic and acidic residues" evidence="1">
    <location>
        <begin position="44"/>
        <end position="61"/>
    </location>
</feature>
<feature type="compositionally biased region" description="Polar residues" evidence="1">
    <location>
        <begin position="62"/>
        <end position="74"/>
    </location>
</feature>
<evidence type="ECO:0000256" key="1">
    <source>
        <dbReference type="SAM" id="MobiDB-lite"/>
    </source>
</evidence>
<keyword evidence="2" id="KW-0808">Transferase</keyword>
<dbReference type="GO" id="GO:0032259">
    <property type="term" value="P:methylation"/>
    <property type="evidence" value="ECO:0007669"/>
    <property type="project" value="UniProtKB-KW"/>
</dbReference>
<dbReference type="InterPro" id="IPR004441">
    <property type="entry name" value="rRNA_MeTrfase_TrmH"/>
</dbReference>
<organism evidence="2 3">
    <name type="scientific">Haemophilus influenzae</name>
    <dbReference type="NCBI Taxonomy" id="727"/>
    <lineage>
        <taxon>Bacteria</taxon>
        <taxon>Pseudomonadati</taxon>
        <taxon>Pseudomonadota</taxon>
        <taxon>Gammaproteobacteria</taxon>
        <taxon>Pasteurellales</taxon>
        <taxon>Pasteurellaceae</taxon>
        <taxon>Haemophilus</taxon>
    </lineage>
</organism>
<dbReference type="GO" id="GO:0008168">
    <property type="term" value="F:methyltransferase activity"/>
    <property type="evidence" value="ECO:0007669"/>
    <property type="project" value="UniProtKB-KW"/>
</dbReference>
<keyword evidence="2" id="KW-0489">Methyltransferase</keyword>
<feature type="region of interest" description="Disordered" evidence="1">
    <location>
        <begin position="1"/>
        <end position="80"/>
    </location>
</feature>
<dbReference type="EMBL" id="MZLD01000047">
    <property type="protein sequence ID" value="PRM18581.1"/>
    <property type="molecule type" value="Genomic_DNA"/>
</dbReference>
<name>A0ABD6WWK2_HAEIF</name>
<evidence type="ECO:0000313" key="3">
    <source>
        <dbReference type="Proteomes" id="UP000238866"/>
    </source>
</evidence>
<gene>
    <name evidence="2" type="ORF">BVZ99_01094</name>
</gene>
<dbReference type="AlphaFoldDB" id="A0ABD6WWK2"/>
<evidence type="ECO:0000313" key="2">
    <source>
        <dbReference type="EMBL" id="PRM18581.1"/>
    </source>
</evidence>
<feature type="compositionally biased region" description="Basic and acidic residues" evidence="1">
    <location>
        <begin position="16"/>
        <end position="27"/>
    </location>
</feature>
<reference evidence="2 3" key="1">
    <citation type="submission" date="2017-02" db="EMBL/GenBank/DDBJ databases">
        <title>Haemophilus influenzae in COPD genome sequencing project.</title>
        <authorList>
            <person name="Murphy T.F."/>
            <person name="Kong Y."/>
            <person name="Nadendla S."/>
            <person name="Tettelin H."/>
            <person name="Pettigrew M."/>
        </authorList>
    </citation>
    <scope>NUCLEOTIDE SEQUENCE [LARGE SCALE GENOMIC DNA]</scope>
    <source>
        <strain evidence="2 3">13P36H1</strain>
    </source>
</reference>
<sequence>MNDKRKPSFQSAGKTFQERSVGEKYLEKPSQNRPHFNDKFNGNRNEKSRFSRDKQEVKETKITQLSLSRAPSNKNVEKPKVQVTIKTTGTIYKTKEKKTGALSPRAPEKIKKNRAEEMKVYGENACLALFAERPESIVRLWATVQMSHKIGEVLSYLAENKKAYHVV</sequence>
<dbReference type="Proteomes" id="UP000238866">
    <property type="component" value="Unassembled WGS sequence"/>
</dbReference>
<accession>A0ABD6WWK2</accession>
<proteinExistence type="predicted"/>
<dbReference type="PANTHER" id="PTHR46429">
    <property type="entry name" value="23S RRNA (GUANOSINE-2'-O-)-METHYLTRANSFERASE RLMB"/>
    <property type="match status" value="1"/>
</dbReference>